<evidence type="ECO:0000256" key="4">
    <source>
        <dbReference type="ARBA" id="ARBA00022525"/>
    </source>
</evidence>
<dbReference type="SMART" id="SM00060">
    <property type="entry name" value="FN3"/>
    <property type="match status" value="1"/>
</dbReference>
<evidence type="ECO:0000256" key="7">
    <source>
        <dbReference type="ARBA" id="ARBA00022801"/>
    </source>
</evidence>
<evidence type="ECO:0000256" key="3">
    <source>
        <dbReference type="ARBA" id="ARBA00022512"/>
    </source>
</evidence>
<dbReference type="InterPro" id="IPR015500">
    <property type="entry name" value="Peptidase_S8_subtilisin-rel"/>
</dbReference>
<comment type="subcellular location">
    <subcellularLocation>
        <location evidence="1">Secreted</location>
    </subcellularLocation>
</comment>
<dbReference type="SUPFAM" id="SSF54897">
    <property type="entry name" value="Protease propeptides/inhibitors"/>
    <property type="match status" value="1"/>
</dbReference>
<dbReference type="PROSITE" id="PS51892">
    <property type="entry name" value="SUBTILASE"/>
    <property type="match status" value="1"/>
</dbReference>
<dbReference type="InterPro" id="IPR037045">
    <property type="entry name" value="S8pro/Inhibitor_I9_sf"/>
</dbReference>
<dbReference type="SUPFAM" id="SSF89260">
    <property type="entry name" value="Collagen-binding domain"/>
    <property type="match status" value="1"/>
</dbReference>
<dbReference type="FunFam" id="2.60.120.380:FF:000013">
    <property type="entry name" value="Alkaline serine protease"/>
    <property type="match status" value="1"/>
</dbReference>
<comment type="similarity">
    <text evidence="2 11 12">Belongs to the peptidase S8 family.</text>
</comment>
<dbReference type="Pfam" id="PF00082">
    <property type="entry name" value="Peptidase_S8"/>
    <property type="match status" value="1"/>
</dbReference>
<dbReference type="PROSITE" id="PS50853">
    <property type="entry name" value="FN3"/>
    <property type="match status" value="1"/>
</dbReference>
<dbReference type="Pfam" id="PF01483">
    <property type="entry name" value="P_proprotein"/>
    <property type="match status" value="1"/>
</dbReference>
<dbReference type="Gene3D" id="3.40.50.200">
    <property type="entry name" value="Peptidase S8/S53 domain"/>
    <property type="match status" value="1"/>
</dbReference>
<dbReference type="AlphaFoldDB" id="A0AAW3ZHS2"/>
<dbReference type="InterPro" id="IPR003961">
    <property type="entry name" value="FN3_dom"/>
</dbReference>
<evidence type="ECO:0000256" key="1">
    <source>
        <dbReference type="ARBA" id="ARBA00004613"/>
    </source>
</evidence>
<dbReference type="Pfam" id="PF04151">
    <property type="entry name" value="PPC"/>
    <property type="match status" value="1"/>
</dbReference>
<proteinExistence type="inferred from homology"/>
<dbReference type="InterPro" id="IPR036852">
    <property type="entry name" value="Peptidase_S8/S53_dom_sf"/>
</dbReference>
<dbReference type="GO" id="GO:0004252">
    <property type="term" value="F:serine-type endopeptidase activity"/>
    <property type="evidence" value="ECO:0007669"/>
    <property type="project" value="UniProtKB-UniRule"/>
</dbReference>
<evidence type="ECO:0000256" key="10">
    <source>
        <dbReference type="PIRSR" id="PIRSR615500-1"/>
    </source>
</evidence>
<keyword evidence="4" id="KW-0964">Secreted</keyword>
<dbReference type="InterPro" id="IPR022398">
    <property type="entry name" value="Peptidase_S8_His-AS"/>
</dbReference>
<keyword evidence="5 11" id="KW-0645">Protease</keyword>
<evidence type="ECO:0000256" key="5">
    <source>
        <dbReference type="ARBA" id="ARBA00022670"/>
    </source>
</evidence>
<evidence type="ECO:0000313" key="16">
    <source>
        <dbReference type="EMBL" id="MBD8524257.1"/>
    </source>
</evidence>
<evidence type="ECO:0000313" key="17">
    <source>
        <dbReference type="Proteomes" id="UP000613768"/>
    </source>
</evidence>
<evidence type="ECO:0000256" key="11">
    <source>
        <dbReference type="PROSITE-ProRule" id="PRU01240"/>
    </source>
</evidence>
<feature type="domain" description="P/Homo B" evidence="15">
    <location>
        <begin position="716"/>
        <end position="838"/>
    </location>
</feature>
<evidence type="ECO:0000256" key="8">
    <source>
        <dbReference type="ARBA" id="ARBA00022825"/>
    </source>
</evidence>
<dbReference type="GO" id="GO:0006508">
    <property type="term" value="P:proteolysis"/>
    <property type="evidence" value="ECO:0007669"/>
    <property type="project" value="UniProtKB-KW"/>
</dbReference>
<protein>
    <submittedName>
        <fullName evidence="16">S8 family serine peptidase</fullName>
    </submittedName>
</protein>
<evidence type="ECO:0000256" key="13">
    <source>
        <dbReference type="SAM" id="SignalP"/>
    </source>
</evidence>
<sequence>MSKQNRFNALAVSVTLAFAGAASAGDAPERYIVNLHDGVSPQQMTRSLMQQKAAGRVHHNFEELGAFAATMTKDQLRALQSDPRVKSVEVDPPRYPMAQTQPYGIGQIGAPTAWAAGHNGAGVMVCVIDSGIKADHEDFAGLDIRGGYPSGWNSDSCGHGTHVAGTIAAQDNSTGVVGVATGSLSMYFVQVFSGASCGWSYASDLIDAANRCKTAADAAGKKLVINMSLGGGSSNTAESNGFQNLYNQGVLSIAAAGNDGNSTMSYPASYNSVMSVAAIDSAKAKADFSQYNSQVEISAPGVAVLSTYPIASATTTVGGAGYIVAAMTNSPQLSRTGAIVNGGTCESVGSWSGKVVLCQRGNISFEQKVLNAQSGGGVAAIVYNNAPGSFGGTLSTPTGTTIPSVSMSQEDGQEIIASRLNQSTNVNTIANNNASAYASLDGTSMASPHAAGAAAVIWSSNLSASNVDVRNAITSTAEDLGTSGRDNNFGYGMIRIPQAIAALGGPTPDTTPPSTVSSLSASASGTSAVNLSWSAATDTGGSGLAGYKVERCAGASCSSFTQIATTASTSYADSGLTAATTYRYRVRAYDGAGNNGNYSGIGQATTDSAPPTGGTVLANGVPVTGLSGSTGTQLAYTMVVPAGASNLSFNLSGGSGDADLYVRFGSAPTTSSYDCRSWASGNTESCTFASPQAGTYYVMVNAYSTFSGASLTGSFTPPSGGTGPSFFENTTDAAIPDNNSTGVYSNIAVSGRSGNAPSNLQVAVDIKHTYIGDLIVDLVAPDGSVYNLHNRTGAGADNIQQTYTVNASSEAANGTWRLRVRDRARRDTGYIDSWSMQF</sequence>
<evidence type="ECO:0000259" key="14">
    <source>
        <dbReference type="PROSITE" id="PS50853"/>
    </source>
</evidence>
<dbReference type="Gene3D" id="2.60.40.10">
    <property type="entry name" value="Immunoglobulins"/>
    <property type="match status" value="1"/>
</dbReference>
<dbReference type="PRINTS" id="PR00723">
    <property type="entry name" value="SUBTILISIN"/>
</dbReference>
<dbReference type="PROSITE" id="PS00138">
    <property type="entry name" value="SUBTILASE_SER"/>
    <property type="match status" value="1"/>
</dbReference>
<feature type="active site" description="Charge relay system" evidence="10 11">
    <location>
        <position position="129"/>
    </location>
</feature>
<feature type="active site" description="Charge relay system" evidence="10 11">
    <location>
        <position position="444"/>
    </location>
</feature>
<accession>A0AAW3ZHS2</accession>
<dbReference type="Proteomes" id="UP000613768">
    <property type="component" value="Unassembled WGS sequence"/>
</dbReference>
<dbReference type="SUPFAM" id="SSF49265">
    <property type="entry name" value="Fibronectin type III"/>
    <property type="match status" value="1"/>
</dbReference>
<dbReference type="Gene3D" id="3.50.30.30">
    <property type="match status" value="1"/>
</dbReference>
<evidence type="ECO:0000256" key="12">
    <source>
        <dbReference type="RuleBase" id="RU003355"/>
    </source>
</evidence>
<dbReference type="InterPro" id="IPR003137">
    <property type="entry name" value="PA_domain"/>
</dbReference>
<dbReference type="PROSITE" id="PS00137">
    <property type="entry name" value="SUBTILASE_HIS"/>
    <property type="match status" value="1"/>
</dbReference>
<evidence type="ECO:0000256" key="6">
    <source>
        <dbReference type="ARBA" id="ARBA00022729"/>
    </source>
</evidence>
<keyword evidence="8 11" id="KW-0720">Serine protease</keyword>
<dbReference type="Gene3D" id="2.60.120.260">
    <property type="entry name" value="Galactose-binding domain-like"/>
    <property type="match status" value="1"/>
</dbReference>
<dbReference type="InterPro" id="IPR023828">
    <property type="entry name" value="Peptidase_S8_Ser-AS"/>
</dbReference>
<dbReference type="InterPro" id="IPR008979">
    <property type="entry name" value="Galactose-bd-like_sf"/>
</dbReference>
<name>A0AAW3ZHS2_9GAMM</name>
<dbReference type="GO" id="GO:0005615">
    <property type="term" value="C:extracellular space"/>
    <property type="evidence" value="ECO:0007669"/>
    <property type="project" value="TreeGrafter"/>
</dbReference>
<dbReference type="PROSITE" id="PS00136">
    <property type="entry name" value="SUBTILASE_ASP"/>
    <property type="match status" value="1"/>
</dbReference>
<dbReference type="InterPro" id="IPR023827">
    <property type="entry name" value="Peptidase_S8_Asp-AS"/>
</dbReference>
<reference evidence="16 17" key="1">
    <citation type="submission" date="2020-09" db="EMBL/GenBank/DDBJ databases">
        <title>Pseudoxanthomonas sp. CAU 1598 isolated from sand of Yaerae Beach.</title>
        <authorList>
            <person name="Kim W."/>
        </authorList>
    </citation>
    <scope>NUCLEOTIDE SEQUENCE [LARGE SCALE GENOMIC DNA]</scope>
    <source>
        <strain evidence="16 17">CAU 1598</strain>
    </source>
</reference>
<dbReference type="CDD" id="cd00063">
    <property type="entry name" value="FN3"/>
    <property type="match status" value="1"/>
</dbReference>
<keyword evidence="7 11" id="KW-0378">Hydrolase</keyword>
<dbReference type="RefSeq" id="WP_192027599.1">
    <property type="nucleotide sequence ID" value="NZ_JACYTR010000001.1"/>
</dbReference>
<feature type="domain" description="Fibronectin type-III" evidence="14">
    <location>
        <begin position="512"/>
        <end position="609"/>
    </location>
</feature>
<dbReference type="InterPro" id="IPR013783">
    <property type="entry name" value="Ig-like_fold"/>
</dbReference>
<dbReference type="InterPro" id="IPR002884">
    <property type="entry name" value="P_dom"/>
</dbReference>
<keyword evidence="6 13" id="KW-0732">Signal</keyword>
<gene>
    <name evidence="16" type="ORF">IFO71_00740</name>
</gene>
<dbReference type="InterPro" id="IPR010259">
    <property type="entry name" value="S8pro/Inhibitor_I9"/>
</dbReference>
<keyword evidence="17" id="KW-1185">Reference proteome</keyword>
<evidence type="ECO:0000256" key="2">
    <source>
        <dbReference type="ARBA" id="ARBA00011073"/>
    </source>
</evidence>
<dbReference type="PANTHER" id="PTHR43806:SF11">
    <property type="entry name" value="CEREVISIN-RELATED"/>
    <property type="match status" value="1"/>
</dbReference>
<dbReference type="EMBL" id="JACYTR010000001">
    <property type="protein sequence ID" value="MBD8524257.1"/>
    <property type="molecule type" value="Genomic_DNA"/>
</dbReference>
<evidence type="ECO:0000256" key="9">
    <source>
        <dbReference type="ARBA" id="ARBA00023145"/>
    </source>
</evidence>
<organism evidence="16 17">
    <name type="scientific">Pseudomarimonas arenosa</name>
    <dbReference type="NCBI Taxonomy" id="2774145"/>
    <lineage>
        <taxon>Bacteria</taxon>
        <taxon>Pseudomonadati</taxon>
        <taxon>Pseudomonadota</taxon>
        <taxon>Gammaproteobacteria</taxon>
        <taxon>Lysobacterales</taxon>
        <taxon>Lysobacteraceae</taxon>
        <taxon>Pseudomarimonas</taxon>
    </lineage>
</organism>
<dbReference type="FunFam" id="2.60.120.260:FF:000149">
    <property type="entry name" value="Leupeptin-inactivating enzyme 1"/>
    <property type="match status" value="1"/>
</dbReference>
<feature type="chain" id="PRO_5043700060" evidence="13">
    <location>
        <begin position="25"/>
        <end position="838"/>
    </location>
</feature>
<feature type="signal peptide" evidence="13">
    <location>
        <begin position="1"/>
        <end position="24"/>
    </location>
</feature>
<comment type="caution">
    <text evidence="16">The sequence shown here is derived from an EMBL/GenBank/DDBJ whole genome shotgun (WGS) entry which is preliminary data.</text>
</comment>
<dbReference type="InterPro" id="IPR050131">
    <property type="entry name" value="Peptidase_S8_subtilisin-like"/>
</dbReference>
<dbReference type="InterPro" id="IPR036116">
    <property type="entry name" value="FN3_sf"/>
</dbReference>
<dbReference type="InterPro" id="IPR007280">
    <property type="entry name" value="Peptidase_C_arc/bac"/>
</dbReference>
<dbReference type="InterPro" id="IPR000209">
    <property type="entry name" value="Peptidase_S8/S53_dom"/>
</dbReference>
<dbReference type="SUPFAM" id="SSF52743">
    <property type="entry name" value="Subtilisin-like"/>
    <property type="match status" value="1"/>
</dbReference>
<dbReference type="Gene3D" id="3.30.70.80">
    <property type="entry name" value="Peptidase S8 propeptide/proteinase inhibitor I9"/>
    <property type="match status" value="1"/>
</dbReference>
<dbReference type="Pfam" id="PF02225">
    <property type="entry name" value="PA"/>
    <property type="match status" value="1"/>
</dbReference>
<dbReference type="SUPFAM" id="SSF49785">
    <property type="entry name" value="Galactose-binding domain-like"/>
    <property type="match status" value="1"/>
</dbReference>
<keyword evidence="9" id="KW-0865">Zymogen</keyword>
<dbReference type="Pfam" id="PF05922">
    <property type="entry name" value="Inhibitor_I9"/>
    <property type="match status" value="1"/>
</dbReference>
<dbReference type="PROSITE" id="PS51829">
    <property type="entry name" value="P_HOMO_B"/>
    <property type="match status" value="1"/>
</dbReference>
<dbReference type="Pfam" id="PF00041">
    <property type="entry name" value="fn3"/>
    <property type="match status" value="1"/>
</dbReference>
<evidence type="ECO:0000259" key="15">
    <source>
        <dbReference type="PROSITE" id="PS51829"/>
    </source>
</evidence>
<dbReference type="Gene3D" id="2.60.120.380">
    <property type="match status" value="1"/>
</dbReference>
<dbReference type="PANTHER" id="PTHR43806">
    <property type="entry name" value="PEPTIDASE S8"/>
    <property type="match status" value="1"/>
</dbReference>
<keyword evidence="3" id="KW-0134">Cell wall</keyword>
<feature type="active site" description="Charge relay system" evidence="10 11">
    <location>
        <position position="159"/>
    </location>
</feature>